<accession>A0A0R0AKQ6</accession>
<dbReference type="EMBL" id="LLXU01000065">
    <property type="protein sequence ID" value="KRG45113.1"/>
    <property type="molecule type" value="Genomic_DNA"/>
</dbReference>
<dbReference type="AlphaFoldDB" id="A0A0R0AKQ6"/>
<name>A0A0R0AKQ6_9GAMM</name>
<gene>
    <name evidence="2" type="ORF">ARC20_00495</name>
</gene>
<evidence type="ECO:0000313" key="2">
    <source>
        <dbReference type="EMBL" id="KRG45113.1"/>
    </source>
</evidence>
<proteinExistence type="predicted"/>
<comment type="caution">
    <text evidence="2">The sequence shown here is derived from an EMBL/GenBank/DDBJ whole genome shotgun (WGS) entry which is preliminary data.</text>
</comment>
<feature type="compositionally biased region" description="Low complexity" evidence="1">
    <location>
        <begin position="28"/>
        <end position="38"/>
    </location>
</feature>
<protein>
    <submittedName>
        <fullName evidence="2">Uncharacterized protein</fullName>
    </submittedName>
</protein>
<organism evidence="2 3">
    <name type="scientific">Stenotrophomonas panacihumi</name>
    <dbReference type="NCBI Taxonomy" id="676599"/>
    <lineage>
        <taxon>Bacteria</taxon>
        <taxon>Pseudomonadati</taxon>
        <taxon>Pseudomonadota</taxon>
        <taxon>Gammaproteobacteria</taxon>
        <taxon>Lysobacterales</taxon>
        <taxon>Lysobacteraceae</taxon>
        <taxon>Stenotrophomonas</taxon>
    </lineage>
</organism>
<feature type="compositionally biased region" description="Basic and acidic residues" evidence="1">
    <location>
        <begin position="39"/>
        <end position="54"/>
    </location>
</feature>
<reference evidence="2 3" key="1">
    <citation type="submission" date="2015-10" db="EMBL/GenBank/DDBJ databases">
        <title>Genome sequencing and analysis of members of genus Stenotrophomonas.</title>
        <authorList>
            <person name="Patil P.P."/>
            <person name="Midha S."/>
            <person name="Patil P.B."/>
        </authorList>
    </citation>
    <scope>NUCLEOTIDE SEQUENCE [LARGE SCALE GENOMIC DNA]</scope>
    <source>
        <strain evidence="2 3">JCM 16536</strain>
    </source>
</reference>
<evidence type="ECO:0000313" key="3">
    <source>
        <dbReference type="Proteomes" id="UP000051802"/>
    </source>
</evidence>
<feature type="region of interest" description="Disordered" evidence="1">
    <location>
        <begin position="17"/>
        <end position="119"/>
    </location>
</feature>
<dbReference type="STRING" id="676599.ARC20_00495"/>
<evidence type="ECO:0000256" key="1">
    <source>
        <dbReference type="SAM" id="MobiDB-lite"/>
    </source>
</evidence>
<keyword evidence="3" id="KW-1185">Reference proteome</keyword>
<feature type="compositionally biased region" description="Polar residues" evidence="1">
    <location>
        <begin position="17"/>
        <end position="27"/>
    </location>
</feature>
<feature type="compositionally biased region" description="Gly residues" evidence="1">
    <location>
        <begin position="65"/>
        <end position="100"/>
    </location>
</feature>
<dbReference type="Proteomes" id="UP000051802">
    <property type="component" value="Unassembled WGS sequence"/>
</dbReference>
<sequence>MWLGLLPLAFPLAAQQMVASDSPQQWQADTKANKQAQKAAEKAAEADAPPRRGGEGGQRPPEGAPPGGRGGPPPGGGEGGPPEGGMGGMGGGPGRGGPGGHGKHGGSKGGGGAGSPAEMLRPEMDFAAPLNDTLILYRSREAVVFGRKESSGVVILPLAGTPVEVAPGVQASLHEDAQGLRVEVATSNDIHVTYRYATDPEGALRVSVQAQGPVPRPGSRFEVERVYRRGR</sequence>